<dbReference type="Proteomes" id="UP000036681">
    <property type="component" value="Unplaced"/>
</dbReference>
<sequence length="45" mass="5221">MTAKLHKLSRSVGFLRRLVYLITEDAPLSFFLQQSGVSRHFPCNR</sequence>
<evidence type="ECO:0000313" key="2">
    <source>
        <dbReference type="WBParaSite" id="ALUE_0001334401-mRNA-1"/>
    </source>
</evidence>
<dbReference type="AlphaFoldDB" id="A0A0M3I7W4"/>
<evidence type="ECO:0000313" key="1">
    <source>
        <dbReference type="Proteomes" id="UP000036681"/>
    </source>
</evidence>
<proteinExistence type="predicted"/>
<dbReference type="WBParaSite" id="ALUE_0001334401-mRNA-1">
    <property type="protein sequence ID" value="ALUE_0001334401-mRNA-1"/>
    <property type="gene ID" value="ALUE_0001334401"/>
</dbReference>
<protein>
    <submittedName>
        <fullName evidence="2">Uncharacterized protein</fullName>
    </submittedName>
</protein>
<name>A0A0M3I7W4_ASCLU</name>
<keyword evidence="1" id="KW-1185">Reference proteome</keyword>
<reference evidence="2" key="1">
    <citation type="submission" date="2017-02" db="UniProtKB">
        <authorList>
            <consortium name="WormBaseParasite"/>
        </authorList>
    </citation>
    <scope>IDENTIFICATION</scope>
</reference>
<organism evidence="1 2">
    <name type="scientific">Ascaris lumbricoides</name>
    <name type="common">Giant roundworm</name>
    <dbReference type="NCBI Taxonomy" id="6252"/>
    <lineage>
        <taxon>Eukaryota</taxon>
        <taxon>Metazoa</taxon>
        <taxon>Ecdysozoa</taxon>
        <taxon>Nematoda</taxon>
        <taxon>Chromadorea</taxon>
        <taxon>Rhabditida</taxon>
        <taxon>Spirurina</taxon>
        <taxon>Ascaridomorpha</taxon>
        <taxon>Ascaridoidea</taxon>
        <taxon>Ascarididae</taxon>
        <taxon>Ascaris</taxon>
    </lineage>
</organism>
<accession>A0A0M3I7W4</accession>